<dbReference type="SUPFAM" id="SSF54909">
    <property type="entry name" value="Dimeric alpha+beta barrel"/>
    <property type="match status" value="1"/>
</dbReference>
<evidence type="ECO:0000313" key="8">
    <source>
        <dbReference type="Proteomes" id="UP000466794"/>
    </source>
</evidence>
<dbReference type="InterPro" id="IPR036388">
    <property type="entry name" value="WH-like_DNA-bd_sf"/>
</dbReference>
<name>A0A7K1UN12_9NOCA</name>
<dbReference type="InterPro" id="IPR019887">
    <property type="entry name" value="Tscrpt_reg_AsnC/Lrp_C"/>
</dbReference>
<accession>A0A7K1UN12</accession>
<dbReference type="AlphaFoldDB" id="A0A7K1UN12"/>
<dbReference type="PROSITE" id="PS00519">
    <property type="entry name" value="HTH_ASNC_1"/>
    <property type="match status" value="1"/>
</dbReference>
<dbReference type="GO" id="GO:0043200">
    <property type="term" value="P:response to amino acid"/>
    <property type="evidence" value="ECO:0007669"/>
    <property type="project" value="TreeGrafter"/>
</dbReference>
<proteinExistence type="predicted"/>
<dbReference type="PANTHER" id="PTHR30154">
    <property type="entry name" value="LEUCINE-RESPONSIVE REGULATORY PROTEIN"/>
    <property type="match status" value="1"/>
</dbReference>
<comment type="caution">
    <text evidence="7">The sequence shown here is derived from an EMBL/GenBank/DDBJ whole genome shotgun (WGS) entry which is preliminary data.</text>
</comment>
<dbReference type="Gene3D" id="1.10.10.10">
    <property type="entry name" value="Winged helix-like DNA-binding domain superfamily/Winged helix DNA-binding domain"/>
    <property type="match status" value="2"/>
</dbReference>
<sequence>MPEDTAKSPDTAIPGSGVPESAVLAGFDERDLDLVNALQINPRASWTRIGESLGMDATTAARRWQQLTASGLAWITAYAPEFATVAYLRLRCRTEHLGTLSDRLTAMPWVLSVDRLTGVFPLQLTVAVENLAALDDFTARELAALPGVEEVRTAVNLHLYVEGSQWRPQALDPGQRTMLTDRRGPAPTASRPRPGDRALVLAVSADGRRSIADLARDTGLTETTVRRRIGDMTASGRLVFRCDFAEQAAGWTVTATYWARLPARHLDALGARLASWPEIRLCVATADDSNVMLIGWLRGPREGLLLEARLQREFPELEIEERQLTLRTLKRMGRILSPRGRAVGYVPFNVWGRDPESPLG</sequence>
<reference evidence="7 8" key="1">
    <citation type="submission" date="2019-12" db="EMBL/GenBank/DDBJ databases">
        <title>Nocardia sp. nov. ET3-3 isolated from soil.</title>
        <authorList>
            <person name="Kanchanasin P."/>
            <person name="Tanasupawat S."/>
            <person name="Yuki M."/>
            <person name="Kudo T."/>
        </authorList>
    </citation>
    <scope>NUCLEOTIDE SEQUENCE [LARGE SCALE GENOMIC DNA]</scope>
    <source>
        <strain evidence="7 8">ET3-3</strain>
    </source>
</reference>
<dbReference type="Pfam" id="PF01037">
    <property type="entry name" value="AsnC_trans_reg"/>
    <property type="match status" value="1"/>
</dbReference>
<dbReference type="EMBL" id="WRPP01000001">
    <property type="protein sequence ID" value="MVU75727.1"/>
    <property type="molecule type" value="Genomic_DNA"/>
</dbReference>
<feature type="domain" description="HTH asnC-type" evidence="6">
    <location>
        <begin position="196"/>
        <end position="231"/>
    </location>
</feature>
<keyword evidence="8" id="KW-1185">Reference proteome</keyword>
<dbReference type="InterPro" id="IPR019888">
    <property type="entry name" value="Tscrpt_reg_AsnC-like"/>
</dbReference>
<dbReference type="Proteomes" id="UP000466794">
    <property type="component" value="Unassembled WGS sequence"/>
</dbReference>
<evidence type="ECO:0000256" key="2">
    <source>
        <dbReference type="ARBA" id="ARBA00023125"/>
    </source>
</evidence>
<dbReference type="InterPro" id="IPR011008">
    <property type="entry name" value="Dimeric_a/b-barrel"/>
</dbReference>
<feature type="domain" description="HTH asnC-type" evidence="6">
    <location>
        <begin position="28"/>
        <end position="67"/>
    </location>
</feature>
<evidence type="ECO:0000259" key="5">
    <source>
        <dbReference type="Pfam" id="PF01037"/>
    </source>
</evidence>
<organism evidence="7 8">
    <name type="scientific">Nocardia terrae</name>
    <dbReference type="NCBI Taxonomy" id="2675851"/>
    <lineage>
        <taxon>Bacteria</taxon>
        <taxon>Bacillati</taxon>
        <taxon>Actinomycetota</taxon>
        <taxon>Actinomycetes</taxon>
        <taxon>Mycobacteriales</taxon>
        <taxon>Nocardiaceae</taxon>
        <taxon>Nocardia</taxon>
    </lineage>
</organism>
<dbReference type="GO" id="GO:0043565">
    <property type="term" value="F:sequence-specific DNA binding"/>
    <property type="evidence" value="ECO:0007669"/>
    <property type="project" value="InterPro"/>
</dbReference>
<protein>
    <submittedName>
        <fullName evidence="7">AsnC family transcriptional regulator</fullName>
    </submittedName>
</protein>
<keyword evidence="1" id="KW-0805">Transcription regulation</keyword>
<keyword evidence="2" id="KW-0238">DNA-binding</keyword>
<dbReference type="PANTHER" id="PTHR30154:SF34">
    <property type="entry name" value="TRANSCRIPTIONAL REGULATOR AZLB"/>
    <property type="match status" value="1"/>
</dbReference>
<dbReference type="RefSeq" id="WP_157354469.1">
    <property type="nucleotide sequence ID" value="NZ_WRPP01000001.1"/>
</dbReference>
<evidence type="ECO:0000256" key="3">
    <source>
        <dbReference type="ARBA" id="ARBA00023163"/>
    </source>
</evidence>
<feature type="domain" description="Transcription regulator AsnC/Lrp ligand binding" evidence="5">
    <location>
        <begin position="90"/>
        <end position="155"/>
    </location>
</feature>
<dbReference type="InterPro" id="IPR019885">
    <property type="entry name" value="Tscrpt_reg_HTH_AsnC-type_CS"/>
</dbReference>
<gene>
    <name evidence="7" type="ORF">GPX89_00535</name>
</gene>
<dbReference type="Gene3D" id="3.30.70.920">
    <property type="match status" value="1"/>
</dbReference>
<evidence type="ECO:0000259" key="6">
    <source>
        <dbReference type="Pfam" id="PF13404"/>
    </source>
</evidence>
<evidence type="ECO:0000313" key="7">
    <source>
        <dbReference type="EMBL" id="MVU75727.1"/>
    </source>
</evidence>
<keyword evidence="3" id="KW-0804">Transcription</keyword>
<dbReference type="SMART" id="SM00344">
    <property type="entry name" value="HTH_ASNC"/>
    <property type="match status" value="2"/>
</dbReference>
<feature type="region of interest" description="Disordered" evidence="4">
    <location>
        <begin position="171"/>
        <end position="194"/>
    </location>
</feature>
<dbReference type="GO" id="GO:0005829">
    <property type="term" value="C:cytosol"/>
    <property type="evidence" value="ECO:0007669"/>
    <property type="project" value="TreeGrafter"/>
</dbReference>
<evidence type="ECO:0000256" key="4">
    <source>
        <dbReference type="SAM" id="MobiDB-lite"/>
    </source>
</evidence>
<evidence type="ECO:0000256" key="1">
    <source>
        <dbReference type="ARBA" id="ARBA00023015"/>
    </source>
</evidence>
<dbReference type="Pfam" id="PF13404">
    <property type="entry name" value="HTH_AsnC-type"/>
    <property type="match status" value="2"/>
</dbReference>
<dbReference type="InterPro" id="IPR000485">
    <property type="entry name" value="AsnC-type_HTH_dom"/>
</dbReference>